<dbReference type="EMBL" id="CP029843">
    <property type="protein sequence ID" value="AWV06365.1"/>
    <property type="molecule type" value="Genomic_DNA"/>
</dbReference>
<dbReference type="PANTHER" id="PTHR34584">
    <property type="entry name" value="NA(+)/H(+) ANTIPORTER SUBUNIT E1"/>
    <property type="match status" value="1"/>
</dbReference>
<comment type="subcellular location">
    <subcellularLocation>
        <location evidence="1">Cell membrane</location>
        <topology evidence="1">Multi-pass membrane protein</topology>
    </subcellularLocation>
</comment>
<evidence type="ECO:0000256" key="5">
    <source>
        <dbReference type="ARBA" id="ARBA00022989"/>
    </source>
</evidence>
<name>A0A2U9T4Q1_9GAMM</name>
<dbReference type="NCBIfam" id="NF006518">
    <property type="entry name" value="PRK08965.1-2"/>
    <property type="match status" value="1"/>
</dbReference>
<dbReference type="RefSeq" id="WP_111265535.1">
    <property type="nucleotide sequence ID" value="NZ_CP029843.1"/>
</dbReference>
<keyword evidence="3" id="KW-1003">Cell membrane</keyword>
<dbReference type="GO" id="GO:0005886">
    <property type="term" value="C:plasma membrane"/>
    <property type="evidence" value="ECO:0007669"/>
    <property type="project" value="UniProtKB-SubCell"/>
</dbReference>
<evidence type="ECO:0000256" key="6">
    <source>
        <dbReference type="ARBA" id="ARBA00023136"/>
    </source>
</evidence>
<protein>
    <recommendedName>
        <fullName evidence="9">Na+/H+ antiporter subunit E</fullName>
    </recommendedName>
</protein>
<dbReference type="GO" id="GO:0008324">
    <property type="term" value="F:monoatomic cation transmembrane transporter activity"/>
    <property type="evidence" value="ECO:0007669"/>
    <property type="project" value="InterPro"/>
</dbReference>
<dbReference type="Pfam" id="PF01899">
    <property type="entry name" value="MNHE"/>
    <property type="match status" value="1"/>
</dbReference>
<dbReference type="PIRSF" id="PIRSF019239">
    <property type="entry name" value="MrpE"/>
    <property type="match status" value="1"/>
</dbReference>
<evidence type="ECO:0000313" key="8">
    <source>
        <dbReference type="Proteomes" id="UP000249447"/>
    </source>
</evidence>
<dbReference type="OrthoDB" id="9807187at2"/>
<dbReference type="InterPro" id="IPR002758">
    <property type="entry name" value="Cation_antiport_E"/>
</dbReference>
<dbReference type="KEGG" id="lmb:C9I47_0643"/>
<comment type="similarity">
    <text evidence="2">Belongs to the CPA3 antiporters (TC 2.A.63) subunit E family.</text>
</comment>
<dbReference type="Proteomes" id="UP000249447">
    <property type="component" value="Chromosome"/>
</dbReference>
<evidence type="ECO:0000256" key="1">
    <source>
        <dbReference type="ARBA" id="ARBA00004651"/>
    </source>
</evidence>
<evidence type="ECO:0000256" key="3">
    <source>
        <dbReference type="ARBA" id="ARBA00022475"/>
    </source>
</evidence>
<gene>
    <name evidence="7" type="ORF">C9I47_0643</name>
</gene>
<evidence type="ECO:0000256" key="2">
    <source>
        <dbReference type="ARBA" id="ARBA00006228"/>
    </source>
</evidence>
<accession>A0A2U9T4Q1</accession>
<keyword evidence="4" id="KW-0812">Transmembrane</keyword>
<dbReference type="AlphaFoldDB" id="A0A2U9T4Q1"/>
<dbReference type="PANTHER" id="PTHR34584:SF1">
    <property type="entry name" value="NA(+)_H(+) ANTIPORTER SUBUNIT E1"/>
    <property type="match status" value="1"/>
</dbReference>
<keyword evidence="5" id="KW-1133">Transmembrane helix</keyword>
<organism evidence="7 8">
    <name type="scientific">Marilutibacter maris</name>
    <dbReference type="NCBI Taxonomy" id="1605891"/>
    <lineage>
        <taxon>Bacteria</taxon>
        <taxon>Pseudomonadati</taxon>
        <taxon>Pseudomonadota</taxon>
        <taxon>Gammaproteobacteria</taxon>
        <taxon>Lysobacterales</taxon>
        <taxon>Lysobacteraceae</taxon>
        <taxon>Marilutibacter</taxon>
    </lineage>
</organism>
<keyword evidence="6" id="KW-0472">Membrane</keyword>
<evidence type="ECO:0000256" key="4">
    <source>
        <dbReference type="ARBA" id="ARBA00022692"/>
    </source>
</evidence>
<evidence type="ECO:0008006" key="9">
    <source>
        <dbReference type="Google" id="ProtNLM"/>
    </source>
</evidence>
<keyword evidence="8" id="KW-1185">Reference proteome</keyword>
<evidence type="ECO:0000313" key="7">
    <source>
        <dbReference type="EMBL" id="AWV06365.1"/>
    </source>
</evidence>
<reference evidence="7 8" key="1">
    <citation type="submission" date="2018-05" db="EMBL/GenBank/DDBJ databases">
        <title>The complete genome of Lysobacter maris HZ9B, a marine bacterium antagonistic against terrestrial plant pathogens.</title>
        <authorList>
            <person name="Zhang X.-Q."/>
        </authorList>
    </citation>
    <scope>NUCLEOTIDE SEQUENCE [LARGE SCALE GENOMIC DNA]</scope>
    <source>
        <strain evidence="7 8">HZ9B</strain>
    </source>
</reference>
<proteinExistence type="inferred from homology"/>
<sequence length="161" mass="17900">MRRLLTSPPLSLAVLLLWLLLVADFSPGQLAIGIILALLLPWLAGMLEPERASFGRTIALLALTRRVLWDMLLSNIEVARRILGPERVLTPGFVWIPLELTNIHGITALASIITLTPGTVSAELTEDRRFLLVHCFNLKDADAQVAEIKARYESLLKEIFP</sequence>